<feature type="transmembrane region" description="Helical" evidence="2">
    <location>
        <begin position="304"/>
        <end position="328"/>
    </location>
</feature>
<keyword evidence="2" id="KW-0812">Transmembrane</keyword>
<dbReference type="Gene3D" id="2.60.120.260">
    <property type="entry name" value="Galactose-binding domain-like"/>
    <property type="match status" value="2"/>
</dbReference>
<evidence type="ECO:0008006" key="5">
    <source>
        <dbReference type="Google" id="ProtNLM"/>
    </source>
</evidence>
<sequence>MSTAPRRILIDDADSAIQYGAGWDAADTSKLDGLGNYGPVHAGTSHATTTDGSTLSFEFSGTSIIVFGTIDIANTTGVVTPTWTCLIDGVAIPEQNPTFKYPENNWNLCAQSQLSTGTHILTINVQTTGRTFYIDYLLYTPTADVDLDGAVLEYKNTDASVSFQSGWQTWGGQNVTQSNGASVALNFHGTAVTLIGYIPIELPKSSTGASYAIDGGPSTSFTLAGLAQGVTTTVYTVPILQITGLSPAVHKLVVTYNGDSSHTPLPVGVFYVTNTVVATADPPPPPPSSTSTFTSFHTSTRAPISAIVGAIIGGLVLIALLGGGIFWCRKRRRRVSALRPDPSALNLFLVSEEEPHTDSTQGTSVSGVRPLSRYSRPSTPQGGDATHSFHAPPSLMSTRRTASSYGSLSPPSRSFRDVEHAPLAPQRRPVVFQQTIDSGVRIPAHATQSLVEPEIVELPPGYSRD</sequence>
<proteinExistence type="predicted"/>
<keyword evidence="2" id="KW-0472">Membrane</keyword>
<dbReference type="AlphaFoldDB" id="A0AAD6ZTA7"/>
<gene>
    <name evidence="3" type="ORF">DFH08DRAFT_705497</name>
</gene>
<evidence type="ECO:0000256" key="1">
    <source>
        <dbReference type="SAM" id="MobiDB-lite"/>
    </source>
</evidence>
<name>A0AAD6ZTA7_9AGAR</name>
<reference evidence="3" key="1">
    <citation type="submission" date="2023-03" db="EMBL/GenBank/DDBJ databases">
        <title>Massive genome expansion in bonnet fungi (Mycena s.s.) driven by repeated elements and novel gene families across ecological guilds.</title>
        <authorList>
            <consortium name="Lawrence Berkeley National Laboratory"/>
            <person name="Harder C.B."/>
            <person name="Miyauchi S."/>
            <person name="Viragh M."/>
            <person name="Kuo A."/>
            <person name="Thoen E."/>
            <person name="Andreopoulos B."/>
            <person name="Lu D."/>
            <person name="Skrede I."/>
            <person name="Drula E."/>
            <person name="Henrissat B."/>
            <person name="Morin E."/>
            <person name="Kohler A."/>
            <person name="Barry K."/>
            <person name="LaButti K."/>
            <person name="Morin E."/>
            <person name="Salamov A."/>
            <person name="Lipzen A."/>
            <person name="Mereny Z."/>
            <person name="Hegedus B."/>
            <person name="Baldrian P."/>
            <person name="Stursova M."/>
            <person name="Weitz H."/>
            <person name="Taylor A."/>
            <person name="Grigoriev I.V."/>
            <person name="Nagy L.G."/>
            <person name="Martin F."/>
            <person name="Kauserud H."/>
        </authorList>
    </citation>
    <scope>NUCLEOTIDE SEQUENCE</scope>
    <source>
        <strain evidence="3">CBHHK002</strain>
    </source>
</reference>
<feature type="region of interest" description="Disordered" evidence="1">
    <location>
        <begin position="353"/>
        <end position="416"/>
    </location>
</feature>
<evidence type="ECO:0000313" key="4">
    <source>
        <dbReference type="Proteomes" id="UP001218218"/>
    </source>
</evidence>
<comment type="caution">
    <text evidence="3">The sequence shown here is derived from an EMBL/GenBank/DDBJ whole genome shotgun (WGS) entry which is preliminary data.</text>
</comment>
<feature type="compositionally biased region" description="Low complexity" evidence="1">
    <location>
        <begin position="403"/>
        <end position="413"/>
    </location>
</feature>
<keyword evidence="4" id="KW-1185">Reference proteome</keyword>
<evidence type="ECO:0000313" key="3">
    <source>
        <dbReference type="EMBL" id="KAJ7337702.1"/>
    </source>
</evidence>
<organism evidence="3 4">
    <name type="scientific">Mycena albidolilacea</name>
    <dbReference type="NCBI Taxonomy" id="1033008"/>
    <lineage>
        <taxon>Eukaryota</taxon>
        <taxon>Fungi</taxon>
        <taxon>Dikarya</taxon>
        <taxon>Basidiomycota</taxon>
        <taxon>Agaricomycotina</taxon>
        <taxon>Agaricomycetes</taxon>
        <taxon>Agaricomycetidae</taxon>
        <taxon>Agaricales</taxon>
        <taxon>Marasmiineae</taxon>
        <taxon>Mycenaceae</taxon>
        <taxon>Mycena</taxon>
    </lineage>
</organism>
<evidence type="ECO:0000256" key="2">
    <source>
        <dbReference type="SAM" id="Phobius"/>
    </source>
</evidence>
<protein>
    <recommendedName>
        <fullName evidence="5">Transmembrane protein</fullName>
    </recommendedName>
</protein>
<keyword evidence="2" id="KW-1133">Transmembrane helix</keyword>
<dbReference type="EMBL" id="JARIHO010000029">
    <property type="protein sequence ID" value="KAJ7337702.1"/>
    <property type="molecule type" value="Genomic_DNA"/>
</dbReference>
<dbReference type="CDD" id="cd12087">
    <property type="entry name" value="TM_EGFR-like"/>
    <property type="match status" value="1"/>
</dbReference>
<accession>A0AAD6ZTA7</accession>
<dbReference type="Proteomes" id="UP001218218">
    <property type="component" value="Unassembled WGS sequence"/>
</dbReference>